<sequence length="421" mass="45715">MIDFRLLSCVAGLALAATTAPAFAQDEDWQAWDVVGGCRGLAPLDNVETGPSLAFRDPSPATIAMRRELLNPAVNSFTFREAGEVFAHRPVSAAAEPSDLSEAEGFLMPGDYAAFAHATHTDAMLVMRDGAIVFEDYRNRYSPDERHIGFSMSKTIVAMLVGQALARGEIASLDDPATRYWPALEGGGYDGVTIRNLLEMRSGVDIEERYDFGENPSLAACIHDTAIVLNRARFADFGIAAGRRDEPGNTFNYATLDTAVLGRVVEEATGLPLERLTAARLWEPLGAAHEAFWLADGPQGTGRALAGMGFNATLRDFARLGQLMLDDGIVNGERVLPEGWVDRMTAMRPLDPESPRPGYGFQTWQLGQEPDAYSAIGLAGQYIYVHPQSRTVLVKLSHYPPGAELDDVVADYFAQVANTPM</sequence>
<evidence type="ECO:0000313" key="3">
    <source>
        <dbReference type="EMBL" id="GAA5047455.1"/>
    </source>
</evidence>
<evidence type="ECO:0000313" key="4">
    <source>
        <dbReference type="Proteomes" id="UP001500518"/>
    </source>
</evidence>
<feature type="domain" description="Beta-lactamase-related" evidence="2">
    <location>
        <begin position="118"/>
        <end position="412"/>
    </location>
</feature>
<comment type="caution">
    <text evidence="3">The sequence shown here is derived from an EMBL/GenBank/DDBJ whole genome shotgun (WGS) entry which is preliminary data.</text>
</comment>
<dbReference type="PANTHER" id="PTHR43283">
    <property type="entry name" value="BETA-LACTAMASE-RELATED"/>
    <property type="match status" value="1"/>
</dbReference>
<keyword evidence="4" id="KW-1185">Reference proteome</keyword>
<dbReference type="Proteomes" id="UP001500518">
    <property type="component" value="Unassembled WGS sequence"/>
</dbReference>
<dbReference type="EMBL" id="BAABHV010000001">
    <property type="protein sequence ID" value="GAA5047455.1"/>
    <property type="molecule type" value="Genomic_DNA"/>
</dbReference>
<dbReference type="InterPro" id="IPR050789">
    <property type="entry name" value="Diverse_Enzym_Activities"/>
</dbReference>
<proteinExistence type="predicted"/>
<reference evidence="4" key="1">
    <citation type="journal article" date="2019" name="Int. J. Syst. Evol. Microbiol.">
        <title>The Global Catalogue of Microorganisms (GCM) 10K type strain sequencing project: providing services to taxonomists for standard genome sequencing and annotation.</title>
        <authorList>
            <consortium name="The Broad Institute Genomics Platform"/>
            <consortium name="The Broad Institute Genome Sequencing Center for Infectious Disease"/>
            <person name="Wu L."/>
            <person name="Ma J."/>
        </authorList>
    </citation>
    <scope>NUCLEOTIDE SEQUENCE [LARGE SCALE GENOMIC DNA]</scope>
    <source>
        <strain evidence="4">JCM 18014</strain>
    </source>
</reference>
<evidence type="ECO:0000259" key="2">
    <source>
        <dbReference type="Pfam" id="PF00144"/>
    </source>
</evidence>
<dbReference type="InterPro" id="IPR012338">
    <property type="entry name" value="Beta-lactam/transpept-like"/>
</dbReference>
<feature type="signal peptide" evidence="1">
    <location>
        <begin position="1"/>
        <end position="24"/>
    </location>
</feature>
<dbReference type="InterPro" id="IPR001466">
    <property type="entry name" value="Beta-lactam-related"/>
</dbReference>
<feature type="chain" id="PRO_5045674835" description="Beta-lactamase-related domain-containing protein" evidence="1">
    <location>
        <begin position="25"/>
        <end position="421"/>
    </location>
</feature>
<dbReference type="Gene3D" id="3.40.710.10">
    <property type="entry name" value="DD-peptidase/beta-lactamase superfamily"/>
    <property type="match status" value="1"/>
</dbReference>
<dbReference type="Pfam" id="PF00144">
    <property type="entry name" value="Beta-lactamase"/>
    <property type="match status" value="1"/>
</dbReference>
<organism evidence="3 4">
    <name type="scientific">Erythrobacter westpacificensis</name>
    <dbReference type="NCBI Taxonomy" id="1055231"/>
    <lineage>
        <taxon>Bacteria</taxon>
        <taxon>Pseudomonadati</taxon>
        <taxon>Pseudomonadota</taxon>
        <taxon>Alphaproteobacteria</taxon>
        <taxon>Sphingomonadales</taxon>
        <taxon>Erythrobacteraceae</taxon>
        <taxon>Erythrobacter/Porphyrobacter group</taxon>
        <taxon>Erythrobacter</taxon>
    </lineage>
</organism>
<name>A0ABP9K0K4_9SPHN</name>
<evidence type="ECO:0000256" key="1">
    <source>
        <dbReference type="SAM" id="SignalP"/>
    </source>
</evidence>
<gene>
    <name evidence="3" type="ORF">GCM10023208_03830</name>
</gene>
<dbReference type="PANTHER" id="PTHR43283:SF14">
    <property type="entry name" value="BLL8153 PROTEIN"/>
    <property type="match status" value="1"/>
</dbReference>
<dbReference type="SUPFAM" id="SSF56601">
    <property type="entry name" value="beta-lactamase/transpeptidase-like"/>
    <property type="match status" value="1"/>
</dbReference>
<protein>
    <recommendedName>
        <fullName evidence="2">Beta-lactamase-related domain-containing protein</fullName>
    </recommendedName>
</protein>
<accession>A0ABP9K0K4</accession>
<keyword evidence="1" id="KW-0732">Signal</keyword>